<dbReference type="Gene3D" id="3.40.50.720">
    <property type="entry name" value="NAD(P)-binding Rossmann-like Domain"/>
    <property type="match status" value="1"/>
</dbReference>
<dbReference type="EMBL" id="MARB01000026">
    <property type="protein sequence ID" value="ODJ86167.1"/>
    <property type="molecule type" value="Genomic_DNA"/>
</dbReference>
<dbReference type="PANTHER" id="PTHR12126:SF11">
    <property type="entry name" value="NADH DEHYDROGENASE [UBIQUINONE] 1 ALPHA SUBCOMPLEX SUBUNIT 9, MITOCHONDRIAL"/>
    <property type="match status" value="1"/>
</dbReference>
<dbReference type="AlphaFoldDB" id="A0A7Z0VIE9"/>
<dbReference type="SUPFAM" id="SSF51735">
    <property type="entry name" value="NAD(P)-binding Rossmann-fold domains"/>
    <property type="match status" value="1"/>
</dbReference>
<dbReference type="InterPro" id="IPR036291">
    <property type="entry name" value="NAD(P)-bd_dom_sf"/>
</dbReference>
<dbReference type="InterPro" id="IPR051207">
    <property type="entry name" value="ComplexI_NDUFA9_subunit"/>
</dbReference>
<sequence>MKVALLGGTGFVGHYLTEKLLQHGHMPRLLVREGSPHFSKQTQPFEWVRGDIEDNKTLRRLLTGVDAVIYNIGILRENPSKGITFEKLQHEWVVKTAELANDQQVKRFILMSANGVDLGLTPYQKTKLAAEKHLPGSGLDWTVFRPSVIFGNPYGKLEFVTMLKRDIIDSPLPAPLFYEGLLPSNPGGFQLSPVHVEDVAECFVSCLDKPETYSDIYTLGGPQRLTWKEILTIIAKTLGRRKLMLPVPAFAPTLAATALDRFPWFPISRDQIRMLLKGNVCSGERIFKLCDIQPHSFDEETLNYIAAQTGEG</sequence>
<proteinExistence type="predicted"/>
<accession>A0A7Z0VIE9</accession>
<dbReference type="PANTHER" id="PTHR12126">
    <property type="entry name" value="NADH-UBIQUINONE OXIDOREDUCTASE 39 KDA SUBUNIT-RELATED"/>
    <property type="match status" value="1"/>
</dbReference>
<dbReference type="Proteomes" id="UP000094769">
    <property type="component" value="Unassembled WGS sequence"/>
</dbReference>
<dbReference type="OrthoDB" id="9776313at2"/>
<evidence type="ECO:0000313" key="2">
    <source>
        <dbReference type="EMBL" id="ODJ86167.1"/>
    </source>
</evidence>
<reference evidence="2 3" key="1">
    <citation type="submission" date="2016-06" db="EMBL/GenBank/DDBJ databases">
        <title>Genome sequence of endosymbiont of Candidatus Endolucinida thiodiazotropha.</title>
        <authorList>
            <person name="Poehlein A."/>
            <person name="Koenig S."/>
            <person name="Heiden S.E."/>
            <person name="Thuermer A."/>
            <person name="Voget S."/>
            <person name="Daniel R."/>
            <person name="Markert S."/>
            <person name="Gros O."/>
            <person name="Schweder T."/>
        </authorList>
    </citation>
    <scope>NUCLEOTIDE SEQUENCE [LARGE SCALE GENOMIC DNA]</scope>
    <source>
        <strain evidence="2 3">COS</strain>
    </source>
</reference>
<feature type="domain" description="NAD(P)-binding" evidence="1">
    <location>
        <begin position="7"/>
        <end position="159"/>
    </location>
</feature>
<evidence type="ECO:0000259" key="1">
    <source>
        <dbReference type="Pfam" id="PF13460"/>
    </source>
</evidence>
<name>A0A7Z0VIE9_9GAMM</name>
<keyword evidence="3" id="KW-1185">Reference proteome</keyword>
<gene>
    <name evidence="2" type="ORF">CODIS_36000</name>
</gene>
<dbReference type="RefSeq" id="WP_069127458.1">
    <property type="nucleotide sequence ID" value="NZ_MARB01000026.1"/>
</dbReference>
<comment type="caution">
    <text evidence="2">The sequence shown here is derived from an EMBL/GenBank/DDBJ whole genome shotgun (WGS) entry which is preliminary data.</text>
</comment>
<dbReference type="Pfam" id="PF13460">
    <property type="entry name" value="NAD_binding_10"/>
    <property type="match status" value="1"/>
</dbReference>
<dbReference type="InterPro" id="IPR016040">
    <property type="entry name" value="NAD(P)-bd_dom"/>
</dbReference>
<protein>
    <submittedName>
        <fullName evidence="2">Short chain dehydrogenase</fullName>
    </submittedName>
</protein>
<evidence type="ECO:0000313" key="3">
    <source>
        <dbReference type="Proteomes" id="UP000094769"/>
    </source>
</evidence>
<organism evidence="2 3">
    <name type="scientific">Candidatus Thiodiazotropha endolucinida</name>
    <dbReference type="NCBI Taxonomy" id="1655433"/>
    <lineage>
        <taxon>Bacteria</taxon>
        <taxon>Pseudomonadati</taxon>
        <taxon>Pseudomonadota</taxon>
        <taxon>Gammaproteobacteria</taxon>
        <taxon>Chromatiales</taxon>
        <taxon>Sedimenticolaceae</taxon>
        <taxon>Candidatus Thiodiazotropha</taxon>
    </lineage>
</organism>
<dbReference type="GO" id="GO:0044877">
    <property type="term" value="F:protein-containing complex binding"/>
    <property type="evidence" value="ECO:0007669"/>
    <property type="project" value="TreeGrafter"/>
</dbReference>